<feature type="compositionally biased region" description="Acidic residues" evidence="1">
    <location>
        <begin position="409"/>
        <end position="418"/>
    </location>
</feature>
<organism evidence="2 3">
    <name type="scientific">Dibothriocephalus latus</name>
    <name type="common">Fish tapeworm</name>
    <name type="synonym">Diphyllobothrium latum</name>
    <dbReference type="NCBI Taxonomy" id="60516"/>
    <lineage>
        <taxon>Eukaryota</taxon>
        <taxon>Metazoa</taxon>
        <taxon>Spiralia</taxon>
        <taxon>Lophotrochozoa</taxon>
        <taxon>Platyhelminthes</taxon>
        <taxon>Cestoda</taxon>
        <taxon>Eucestoda</taxon>
        <taxon>Diphyllobothriidea</taxon>
        <taxon>Diphyllobothriidae</taxon>
        <taxon>Dibothriocephalus</taxon>
    </lineage>
</organism>
<feature type="region of interest" description="Disordered" evidence="1">
    <location>
        <begin position="358"/>
        <end position="485"/>
    </location>
</feature>
<gene>
    <name evidence="2" type="ORF">DILT_LOCUS18396</name>
</gene>
<protein>
    <submittedName>
        <fullName evidence="2">Uncharacterized protein</fullName>
    </submittedName>
</protein>
<evidence type="ECO:0000313" key="3">
    <source>
        <dbReference type="Proteomes" id="UP000281553"/>
    </source>
</evidence>
<feature type="region of interest" description="Disordered" evidence="1">
    <location>
        <begin position="1"/>
        <end position="60"/>
    </location>
</feature>
<proteinExistence type="predicted"/>
<feature type="compositionally biased region" description="Basic and acidic residues" evidence="1">
    <location>
        <begin position="16"/>
        <end position="26"/>
    </location>
</feature>
<feature type="region of interest" description="Disordered" evidence="1">
    <location>
        <begin position="291"/>
        <end position="310"/>
    </location>
</feature>
<reference evidence="2 3" key="1">
    <citation type="submission" date="2018-11" db="EMBL/GenBank/DDBJ databases">
        <authorList>
            <consortium name="Pathogen Informatics"/>
        </authorList>
    </citation>
    <scope>NUCLEOTIDE SEQUENCE [LARGE SCALE GENOMIC DNA]</scope>
</reference>
<feature type="compositionally biased region" description="Basic and acidic residues" evidence="1">
    <location>
        <begin position="361"/>
        <end position="380"/>
    </location>
</feature>
<feature type="compositionally biased region" description="Basic and acidic residues" evidence="1">
    <location>
        <begin position="429"/>
        <end position="443"/>
    </location>
</feature>
<feature type="region of interest" description="Disordered" evidence="1">
    <location>
        <begin position="176"/>
        <end position="222"/>
    </location>
</feature>
<dbReference type="EMBL" id="UYRU01100021">
    <property type="protein sequence ID" value="VDN40961.1"/>
    <property type="molecule type" value="Genomic_DNA"/>
</dbReference>
<accession>A0A3P7PDN4</accession>
<feature type="compositionally biased region" description="Acidic residues" evidence="1">
    <location>
        <begin position="381"/>
        <end position="390"/>
    </location>
</feature>
<feature type="non-terminal residue" evidence="2">
    <location>
        <position position="515"/>
    </location>
</feature>
<evidence type="ECO:0000256" key="1">
    <source>
        <dbReference type="SAM" id="MobiDB-lite"/>
    </source>
</evidence>
<feature type="compositionally biased region" description="Basic and acidic residues" evidence="1">
    <location>
        <begin position="105"/>
        <end position="122"/>
    </location>
</feature>
<name>A0A3P7PDN4_DIBLA</name>
<sequence>MQHIVSGEKRKHRLQRKADAELERILRGGSGSTAADQKKQPTGGAVKETTKPPEKQPGYISDWEEFQARVEATVQDSTSKLQTLKLEELQQDSSSAEENWATLKADFDTEEERRKEKESREEALVSILDANQAEEDKFSEKLTQVKESTNSVPCALVEELNKSDFWGQSTAADSSENWANFGEGSLQFDNINEPRESSLAVVSDSEPEPKESSLAVVSDSDPEVDIHTSLENLNFDFTEPPIQAPTERDQFGYNQDEALEENSFQVSNKMDSFSAEGSLISGSKQLIDGLASEESPQFHTNSSKESISPSCSVEDFVDEVLQEAKSCQAVPNELVGDLVTESGVDEVLDSSCYEGIISANKDQDGVDSQKLDEEVVVREVEEQEEEEEQTDPFNPFQTIYPASEKASSGEEDEGEDEESTKPGFPQVEIKPENKEGNGTEKTKCTVPLLPAPPRPATPAYLQEENKSSPDEFNLPASSDKGLEGFALKGVTPSGWETFSETAASSQTQKPVELTE</sequence>
<evidence type="ECO:0000313" key="2">
    <source>
        <dbReference type="EMBL" id="VDN40961.1"/>
    </source>
</evidence>
<dbReference type="OrthoDB" id="10583671at2759"/>
<feature type="compositionally biased region" description="Polar residues" evidence="1">
    <location>
        <begin position="294"/>
        <end position="310"/>
    </location>
</feature>
<dbReference type="Proteomes" id="UP000281553">
    <property type="component" value="Unassembled WGS sequence"/>
</dbReference>
<keyword evidence="3" id="KW-1185">Reference proteome</keyword>
<feature type="region of interest" description="Disordered" evidence="1">
    <location>
        <begin position="88"/>
        <end position="122"/>
    </location>
</feature>
<dbReference type="AlphaFoldDB" id="A0A3P7PDN4"/>